<name>A0A418MB12_9BACT</name>
<feature type="compositionally biased region" description="Basic and acidic residues" evidence="1">
    <location>
        <begin position="224"/>
        <end position="238"/>
    </location>
</feature>
<evidence type="ECO:0000256" key="1">
    <source>
        <dbReference type="SAM" id="MobiDB-lite"/>
    </source>
</evidence>
<feature type="region of interest" description="Disordered" evidence="1">
    <location>
        <begin position="218"/>
        <end position="238"/>
    </location>
</feature>
<accession>A0A418MB12</accession>
<comment type="caution">
    <text evidence="2">The sequence shown here is derived from an EMBL/GenBank/DDBJ whole genome shotgun (WGS) entry which is preliminary data.</text>
</comment>
<gene>
    <name evidence="2" type="ORF">DYU11_11020</name>
</gene>
<sequence length="361" mass="39777">MKYSLSKAGWLGLAVQVLVAQQAQRVRTEHSTEQTLTHTTGLKLSLLQQSPTRNVVAFYEGADKGTGNTSLNFEGQDSYKWSEHSPYTADGWGYFTPDGREIPYIKRDRDLGQTFRHTGKTPKTLTAITVATGYGTNAVRPNTYGRGVSVQIFAVSGQPRLNDNGSGTETEAYHGYPHNRPTNTISPERDDYFEGETYTSLAVFSGATFPDKRAFGFAGPAPADRPDRTDTEVVPSDHPKLKGRLLRFELPDSHPLVLQPGQQYAFLVMLDQQGNQSGFTLANNYYGKYPDGHGIRRDGNGVFPPVAADPTRPFTDTVNAKAYASAHFPANLAQRTAIPPGTNGYPDVCTWRDLLFYIEAK</sequence>
<keyword evidence="3" id="KW-1185">Reference proteome</keyword>
<dbReference type="AlphaFoldDB" id="A0A418MB12"/>
<dbReference type="OrthoDB" id="934708at2"/>
<dbReference type="Proteomes" id="UP000283523">
    <property type="component" value="Unassembled WGS sequence"/>
</dbReference>
<organism evidence="2 3">
    <name type="scientific">Fibrisoma montanum</name>
    <dbReference type="NCBI Taxonomy" id="2305895"/>
    <lineage>
        <taxon>Bacteria</taxon>
        <taxon>Pseudomonadati</taxon>
        <taxon>Bacteroidota</taxon>
        <taxon>Cytophagia</taxon>
        <taxon>Cytophagales</taxon>
        <taxon>Spirosomataceae</taxon>
        <taxon>Fibrisoma</taxon>
    </lineage>
</organism>
<reference evidence="2 3" key="1">
    <citation type="submission" date="2018-08" db="EMBL/GenBank/DDBJ databases">
        <title>Fibrisoma montanum sp. nov., isolated from Danxia mountain soil.</title>
        <authorList>
            <person name="Huang Y."/>
        </authorList>
    </citation>
    <scope>NUCLEOTIDE SEQUENCE [LARGE SCALE GENOMIC DNA]</scope>
    <source>
        <strain evidence="2 3">HYT19</strain>
    </source>
</reference>
<protein>
    <submittedName>
        <fullName evidence="2">Uncharacterized protein</fullName>
    </submittedName>
</protein>
<dbReference type="EMBL" id="QXED01000003">
    <property type="protein sequence ID" value="RIV23516.1"/>
    <property type="molecule type" value="Genomic_DNA"/>
</dbReference>
<evidence type="ECO:0000313" key="2">
    <source>
        <dbReference type="EMBL" id="RIV23516.1"/>
    </source>
</evidence>
<proteinExistence type="predicted"/>
<evidence type="ECO:0000313" key="3">
    <source>
        <dbReference type="Proteomes" id="UP000283523"/>
    </source>
</evidence>
<dbReference type="RefSeq" id="WP_119667732.1">
    <property type="nucleotide sequence ID" value="NZ_QXED01000003.1"/>
</dbReference>